<sequence>MKNKVYPEFINRDIEYVRYKNKEANNESHLEHIYTGFNKHKWLNAKEGTSTKIPLNYFTILSKELADSESLSDKEKGVEKIQCGDVLLESNYWSNNDDNNNSKFKSYYKDLDSNRTILIYSFKNKNMLNEDNITPINISSTDSNSSTSVDCEDLEKVENRSKMKYQYRVPSPTPATYVPRLNLYTAATLPTVTEIAEPYQYITGNTTISFKSEKFLLEENITKTENSNNLKEDICFKESTISATNVINWLALSPRTKRRNLKLPKFIDKNSVIEEGIKNDEKCKLKYNGLWNTLKTNEKTITSTSDQKSDNNNGNTYVKTKDEQTHLKAISSEQEKDELLIDEKGDCNKMKRIMKPCIGINQLIKKELTTDTIEKLNRDNRWIDDKNKHGNKENLYIDDIDSIEHYEKPEEVLRCASDRLFIKNMPKFLPITESVPSLYLPLPSNINEDKQSWSKRIIKCILCCIKCK</sequence>
<evidence type="ECO:0000313" key="1">
    <source>
        <dbReference type="EMBL" id="CAG4943309.1"/>
    </source>
</evidence>
<name>A0A8S3W633_PARAO</name>
<gene>
    <name evidence="1" type="ORF">PAPOLLO_LOCUS2633</name>
</gene>
<dbReference type="EMBL" id="CAJQZP010000178">
    <property type="protein sequence ID" value="CAG4943309.1"/>
    <property type="molecule type" value="Genomic_DNA"/>
</dbReference>
<keyword evidence="2" id="KW-1185">Reference proteome</keyword>
<dbReference type="Proteomes" id="UP000691718">
    <property type="component" value="Unassembled WGS sequence"/>
</dbReference>
<comment type="caution">
    <text evidence="1">The sequence shown here is derived from an EMBL/GenBank/DDBJ whole genome shotgun (WGS) entry which is preliminary data.</text>
</comment>
<protein>
    <submittedName>
        <fullName evidence="1">(apollo) hypothetical protein</fullName>
    </submittedName>
</protein>
<accession>A0A8S3W633</accession>
<proteinExistence type="predicted"/>
<dbReference type="OrthoDB" id="7466967at2759"/>
<reference evidence="1" key="1">
    <citation type="submission" date="2021-04" db="EMBL/GenBank/DDBJ databases">
        <authorList>
            <person name="Tunstrom K."/>
        </authorList>
    </citation>
    <scope>NUCLEOTIDE SEQUENCE</scope>
</reference>
<evidence type="ECO:0000313" key="2">
    <source>
        <dbReference type="Proteomes" id="UP000691718"/>
    </source>
</evidence>
<dbReference type="AlphaFoldDB" id="A0A8S3W633"/>
<organism evidence="1 2">
    <name type="scientific">Parnassius apollo</name>
    <name type="common">Apollo butterfly</name>
    <name type="synonym">Papilio apollo</name>
    <dbReference type="NCBI Taxonomy" id="110799"/>
    <lineage>
        <taxon>Eukaryota</taxon>
        <taxon>Metazoa</taxon>
        <taxon>Ecdysozoa</taxon>
        <taxon>Arthropoda</taxon>
        <taxon>Hexapoda</taxon>
        <taxon>Insecta</taxon>
        <taxon>Pterygota</taxon>
        <taxon>Neoptera</taxon>
        <taxon>Endopterygota</taxon>
        <taxon>Lepidoptera</taxon>
        <taxon>Glossata</taxon>
        <taxon>Ditrysia</taxon>
        <taxon>Papilionoidea</taxon>
        <taxon>Papilionidae</taxon>
        <taxon>Parnassiinae</taxon>
        <taxon>Parnassini</taxon>
        <taxon>Parnassius</taxon>
        <taxon>Parnassius</taxon>
    </lineage>
</organism>